<name>A0A9Q0W1L3_9ROSI</name>
<dbReference type="AlphaFoldDB" id="A0A9Q0W1L3"/>
<gene>
    <name evidence="1" type="ORF">OIU74_026789</name>
</gene>
<keyword evidence="2" id="KW-1185">Reference proteome</keyword>
<dbReference type="EMBL" id="JAPFFM010000007">
    <property type="protein sequence ID" value="KAJ6757598.1"/>
    <property type="molecule type" value="Genomic_DNA"/>
</dbReference>
<sequence>MVLLCGYGESDHQFMGDEHDDGSFDQLFEKYRQETDDNEEAFTFVQKEIVKGLLWMSIHGAERESS</sequence>
<dbReference type="Proteomes" id="UP001151752">
    <property type="component" value="Chromosome 13"/>
</dbReference>
<accession>A0A9Q0W1L3</accession>
<reference evidence="1" key="1">
    <citation type="submission" date="2022-11" db="EMBL/GenBank/DDBJ databases">
        <authorList>
            <person name="Hyden B.L."/>
            <person name="Feng K."/>
            <person name="Yates T."/>
            <person name="Jawdy S."/>
            <person name="Smart L.B."/>
            <person name="Muchero W."/>
        </authorList>
    </citation>
    <scope>NUCLEOTIDE SEQUENCE</scope>
    <source>
        <tissue evidence="1">Shoot tip</tissue>
    </source>
</reference>
<organism evidence="1 2">
    <name type="scientific">Salix koriyanagi</name>
    <dbReference type="NCBI Taxonomy" id="2511006"/>
    <lineage>
        <taxon>Eukaryota</taxon>
        <taxon>Viridiplantae</taxon>
        <taxon>Streptophyta</taxon>
        <taxon>Embryophyta</taxon>
        <taxon>Tracheophyta</taxon>
        <taxon>Spermatophyta</taxon>
        <taxon>Magnoliopsida</taxon>
        <taxon>eudicotyledons</taxon>
        <taxon>Gunneridae</taxon>
        <taxon>Pentapetalae</taxon>
        <taxon>rosids</taxon>
        <taxon>fabids</taxon>
        <taxon>Malpighiales</taxon>
        <taxon>Salicaceae</taxon>
        <taxon>Saliceae</taxon>
        <taxon>Salix</taxon>
    </lineage>
</organism>
<feature type="non-terminal residue" evidence="1">
    <location>
        <position position="66"/>
    </location>
</feature>
<evidence type="ECO:0000313" key="1">
    <source>
        <dbReference type="EMBL" id="KAJ6757598.1"/>
    </source>
</evidence>
<evidence type="ECO:0000313" key="2">
    <source>
        <dbReference type="Proteomes" id="UP001151752"/>
    </source>
</evidence>
<proteinExistence type="predicted"/>
<protein>
    <submittedName>
        <fullName evidence="1">Uncharacterized protein</fullName>
    </submittedName>
</protein>
<reference evidence="1" key="2">
    <citation type="journal article" date="2023" name="Int. J. Mol. Sci.">
        <title>De Novo Assembly and Annotation of 11 Diverse Shrub Willow (Salix) Genomes Reveals Novel Gene Organization in Sex-Linked Regions.</title>
        <authorList>
            <person name="Hyden B."/>
            <person name="Feng K."/>
            <person name="Yates T.B."/>
            <person name="Jawdy S."/>
            <person name="Cereghino C."/>
            <person name="Smart L.B."/>
            <person name="Muchero W."/>
        </authorList>
    </citation>
    <scope>NUCLEOTIDE SEQUENCE</scope>
    <source>
        <tissue evidence="1">Shoot tip</tissue>
    </source>
</reference>
<comment type="caution">
    <text evidence="1">The sequence shown here is derived from an EMBL/GenBank/DDBJ whole genome shotgun (WGS) entry which is preliminary data.</text>
</comment>